<accession>A0ABQ0AAW9</accession>
<dbReference type="CDD" id="cd08556">
    <property type="entry name" value="GDPD"/>
    <property type="match status" value="1"/>
</dbReference>
<feature type="domain" description="GP-PDE" evidence="1">
    <location>
        <begin position="8"/>
        <end position="237"/>
    </location>
</feature>
<sequence>MTLSDSPITCIAHRGGGKAVNLIENTLAAIEYSLELGVTTIEIDVWSIQGKLLAIHDRRLGRILPGDENIMNFSVSELIELASQIGVQVPTLEEVIGVIGDRAELNIEIKGPNCAHTVANVIEAMTVEHQLPYDQFLVSSFDHHQIHTLMNINPYIRRGVLVEGVPLDLAQCCEPLKAYFLGSSLDFVRQGMIDDCHRRGSKFWVFTVNHIDDMRHLCAMGVDGMFTDYPERLMNLLEFHQEPDPIAHALRS</sequence>
<dbReference type="InterPro" id="IPR017946">
    <property type="entry name" value="PLC-like_Pdiesterase_TIM-brl"/>
</dbReference>
<organism evidence="2 3">
    <name type="scientific">Sessilibacter corallicola</name>
    <dbReference type="NCBI Taxonomy" id="2904075"/>
    <lineage>
        <taxon>Bacteria</taxon>
        <taxon>Pseudomonadati</taxon>
        <taxon>Pseudomonadota</taxon>
        <taxon>Gammaproteobacteria</taxon>
        <taxon>Cellvibrionales</taxon>
        <taxon>Cellvibrionaceae</taxon>
        <taxon>Sessilibacter</taxon>
    </lineage>
</organism>
<evidence type="ECO:0000313" key="3">
    <source>
        <dbReference type="Proteomes" id="UP001465153"/>
    </source>
</evidence>
<evidence type="ECO:0000259" key="1">
    <source>
        <dbReference type="PROSITE" id="PS51704"/>
    </source>
</evidence>
<dbReference type="SUPFAM" id="SSF51695">
    <property type="entry name" value="PLC-like phosphodiesterases"/>
    <property type="match status" value="1"/>
</dbReference>
<gene>
    <name evidence="2" type="ORF">NBRC116591_26130</name>
</gene>
<dbReference type="PROSITE" id="PS51704">
    <property type="entry name" value="GP_PDE"/>
    <property type="match status" value="1"/>
</dbReference>
<dbReference type="Gene3D" id="3.20.20.190">
    <property type="entry name" value="Phosphatidylinositol (PI) phosphodiesterase"/>
    <property type="match status" value="1"/>
</dbReference>
<keyword evidence="3" id="KW-1185">Reference proteome</keyword>
<dbReference type="RefSeq" id="WP_353303521.1">
    <property type="nucleotide sequence ID" value="NZ_BAABWN010000008.1"/>
</dbReference>
<proteinExistence type="predicted"/>
<dbReference type="Pfam" id="PF03009">
    <property type="entry name" value="GDPD"/>
    <property type="match status" value="1"/>
</dbReference>
<comment type="caution">
    <text evidence="2">The sequence shown here is derived from an EMBL/GenBank/DDBJ whole genome shotgun (WGS) entry which is preliminary data.</text>
</comment>
<evidence type="ECO:0000313" key="2">
    <source>
        <dbReference type="EMBL" id="GAA6168802.1"/>
    </source>
</evidence>
<dbReference type="PANTHER" id="PTHR46211:SF1">
    <property type="entry name" value="GLYCEROPHOSPHODIESTER PHOSPHODIESTERASE, CYTOPLASMIC"/>
    <property type="match status" value="1"/>
</dbReference>
<dbReference type="EMBL" id="BAABWN010000008">
    <property type="protein sequence ID" value="GAA6168802.1"/>
    <property type="molecule type" value="Genomic_DNA"/>
</dbReference>
<name>A0ABQ0AAW9_9GAMM</name>
<reference evidence="2 3" key="1">
    <citation type="submission" date="2024-04" db="EMBL/GenBank/DDBJ databases">
        <title>Draft genome sequence of Sessilibacter corallicola NBRC 116591.</title>
        <authorList>
            <person name="Miyakawa T."/>
            <person name="Kusuya Y."/>
            <person name="Miura T."/>
        </authorList>
    </citation>
    <scope>NUCLEOTIDE SEQUENCE [LARGE SCALE GENOMIC DNA]</scope>
    <source>
        <strain evidence="2 3">KU-00831-HH</strain>
    </source>
</reference>
<dbReference type="InterPro" id="IPR030395">
    <property type="entry name" value="GP_PDE_dom"/>
</dbReference>
<dbReference type="Proteomes" id="UP001465153">
    <property type="component" value="Unassembled WGS sequence"/>
</dbReference>
<dbReference type="PANTHER" id="PTHR46211">
    <property type="entry name" value="GLYCEROPHOSPHORYL DIESTER PHOSPHODIESTERASE"/>
    <property type="match status" value="1"/>
</dbReference>
<protein>
    <submittedName>
        <fullName evidence="2">Glycerophosphodiester phosphodiesterase</fullName>
    </submittedName>
</protein>